<evidence type="ECO:0000313" key="2">
    <source>
        <dbReference type="EMBL" id="CEQ03538.1"/>
    </source>
</evidence>
<feature type="domain" description="DUF11" evidence="1">
    <location>
        <begin position="2559"/>
        <end position="2667"/>
    </location>
</feature>
<dbReference type="EMBL" id="CEKZ01000003">
    <property type="protein sequence ID" value="CEQ03538.1"/>
    <property type="molecule type" value="Genomic_DNA"/>
</dbReference>
<dbReference type="PANTHER" id="PTHR34819">
    <property type="entry name" value="LARGE CYSTEINE-RICH PERIPLASMIC PROTEIN OMCB"/>
    <property type="match status" value="1"/>
</dbReference>
<dbReference type="Pfam" id="PF01345">
    <property type="entry name" value="DUF11"/>
    <property type="match status" value="11"/>
</dbReference>
<dbReference type="NCBIfam" id="TIGR01451">
    <property type="entry name" value="B_ant_repeat"/>
    <property type="match status" value="18"/>
</dbReference>
<feature type="domain" description="DUF11" evidence="1">
    <location>
        <begin position="2419"/>
        <end position="2532"/>
    </location>
</feature>
<feature type="domain" description="DUF11" evidence="1">
    <location>
        <begin position="1162"/>
        <end position="1263"/>
    </location>
</feature>
<protein>
    <submittedName>
        <fullName evidence="2">Putative conserved repeat domain protein</fullName>
    </submittedName>
</protein>
<feature type="domain" description="DUF11" evidence="1">
    <location>
        <begin position="887"/>
        <end position="1005"/>
    </location>
</feature>
<sequence length="3108" mass="332961">MPFRNRYTATTRGCITITGNTLGLSKSTTGALTPGISDAIGGFITTNVSIPTATGWTSIVNLANYENITLDWTQNSSSAKLNILDNSTILYAELIWGGNYNLGNQTIENVSNYINNSIKFTVPEGRTYNIAPDSLTSYTVSPFYSRSANVTSLISSSGTYTVGAVPAALSTTDTSGACAGWSLIVVYSNISLPIRNMTVFSGGESVSSETVDTTISGFATPVNGTVNARVLVSSIEGDANRIGDYMQFGSNSSNLKKLYGPNNWASPPNSNDNFFNSQINIGDPNSVNVGKIDTTGTFGNRNANTSQAIPANISGGRQGWSITNVDGSAAMSNNQTSALVRLATAGDVYVANAFSVQIDSAYTTISMQKNTTDNLIVAGQTIHYTLTVSNTGTLATNDFLVYDPALTGETIDVRSITISGVTGIITNNSTPTGISIQIGSLIQNQTVTISYNVITSSQIVFPIQNIAYGQYTYTPAAGVSPITDTKRSNIAITNGVRVNQSKSVSNNQAVNGDVITYTVSIDNTSSSVDITNVSLVDILQSGTTYIPNSTVIGSNSPINSNPNSGINIGTISAYSNQTVSFNVLVNSPPASSPITNTANITFTGAQTTITQSTNTTSVSIINPNMSVLKSVDKSIAQVGDTLTYTTVITNTGDTLINNIIFNDLPPANTMYDGSGVTIDGVLYSSISPTSAIDFSTILIKSGTFPLYPGNSIVVSYTVVITSTPTSNQINNTASITSQFKVGSQQRTTTNISNTVTTNLFKLNIIKTTNRNAIESGDLLTYTITITSTKPGTYANDIIFIDNLPPNVTITPGNTVVNGATVVANNSTTTQLNLNFGSTFPNNSITITSTVKVGLNATTPLQNTASVKVGTVSTNSNMVLTEVVNPRVTKSSSKSYVTVGQTYTYTVTIDNTGNNVALTDVYVYDQLQTSTSYVNNSTRIGNSPPINSDPSYLKGININTVDANTLLKVSFDVIVDRLPSQNPILNIATMNYNLDSIEKSKTSNQTQVDARLADLTINKDVDKPYADIGDIITYTISTTNTGNVYSDSVTITDYIPVGTTLEAGSIVVKDKFDNPVGYTSNIQGNQLKIILNNSISSSDSVITTFKVKVDSIIPNTNTITNNASINFYYTVDPASPPISVVNTSNSVNTQINHADLISTGNFTKTVSKQYADVGDILTYTIVAKNTGNTDANNVAISDVIPSGTSLVEGSITSTIPYIGDNIQDAITLTKPINPGGAVTITYQVKIDVIPNPNPITNLANINYTYTVNPLNPNGVSVSGVTNVATTKVNNANIGNHDNFTKSVDKTAALIGDTLTYTITVSNTGSTTANNIIVIDSIPNGATFKVGTTMIDGISTNENPATGINIDKIDVGVTVIITYQVTVTSMPPTNPMANIANVTYSYIVDPTETPPVIANGNGTTHQVYTSISSPNLIGLDDFTKSVDKQYATVSDILTYRLTIHNSSQNLTANNVVIKDPPPNNTNFMEVVHVIDKITSNPINYTGDLETIGITITNGIAPKQTIEIVYELTVSSLPNPNNLLNYATLDYTYTGGSGNIITNTTATEIFTADLKSPGNSIKKVNKEFSYVGDVLTYYISIKNTGNTSANNVVIKDSLPSEVRLISGSLVLDNPYTGDDIVNGITLVNPIQPNEVIDIVFQANVDKIPTTNPIENYVNISYEYTVDPSLVNGENDNLIVGPATTTINFADLKSNFTKRVNEQYIDINGVLIYEIRIINIGNTKANNVLITDTIPIGTTFIDIESVTDLLGNTIAYSGDLENTPIFITDGIDYNNGVIITFKVEVDSIPPTNYVLNAAKVDYDLILNNATTPVTTVSDSGVSNQTSTRVNNANLSEKFIKSVDKQYADIGDTLTYTIQTTNIGNIATLNTTDDNYRVVIKDEIPKETTLLQSTINIIDGNGEQVAYKLGSEELTVILLNPVDVGNTVVITYQVKVDEAPKPNTIINASSIEYSYEVNPVSSEIITVNNTSEIKTIINNADLSTDFIKKVDREYADIGDTLTYTVTTTNIGNVNATDILITDELEPDVTLIPDSITITDGNLKPLQYMGTVPSVGLRLTEPVDVGETIILTYQVSVTDIPSANQISNTSNISYEYIVDNTNNTSVTGSGITKPVITQIQNANLKSNFTKSVDKQYADINDILTYTIVITNTGNVIANNVKIIDDIPIGTIFNGNITVTDIDGNSIDFSGDNPSTGIIITNGVDAKNTVKVTFQVVVATIPSTQTVVNTAGISYDYEVNLNTVSDGGTTNEVSTKINHTNLKDNFKKTVDKEYAGVGDILTYTISTTNTGNTPTITTLDDTKMVTIKDIIQPGTSIIPSSITVKDRYGNNLDYKEGSEELTIILLNPVDVDETVIVTYQVKVDIIPTQNPILNTADITYSYEVDPTTQNIDTDSGATPEAKTTINYAELDVTKEVDKEYADINDILTYTIAIKNNGNTEVTALGITDIIQPGTSFISGSVYSNVEVVGYNPSRGIGIVNPIAPGETITISYQVRVVSIPSSNPIVSTTNIRYMYTIDANNPNGASNNLVSNSVKTQVNNANLASFGTYINKTVDKQYAGMGDILIYTIAATNTGNTDANNILVSDTIPPGTTYVDNSITITDQMGNHIDFEGTNPTDIKINESIAQGSTLKVNFQVEVDSDKVPVPNPMANNANISYDYTVNPMEPNGAHTELVSLPVLTQVNFANLTSVGNFIKDVDKEYADVGDTLNYKLTIRNTGNTSANSVVITDILPLGTVLIEGSVTSSVDIKVDKSMAKINIINPIYGLDTVIINYQVRVVELPKQNPIQNIATIDYKYTVDPANPNSVNDEGTSNEAVTQINTADLITSFNKSVDNEYAILGDTLNYTINLRNTGNTPATNVVIKDILPSGAKLLGPITVTDNDGNSINFTGDIQTTGIRLENALNSVGQLGSSAITVKIPIQIQSDKVPSPNPLVNRASINYNYTVDPDKPDGAKASGESNEVLTFIICEGKSIDECLPFISESIKVQNIDLSKSNVEASIASTQLDKKNIVYKNYGPPTLKIEGYYLYTNINFKYYITYNTFGVKTFNESRVIPVFIPVGMSNSNLYTNVTITDYKLYIDGSRASFYAKLNFRICVSD</sequence>
<feature type="domain" description="DUF11" evidence="1">
    <location>
        <begin position="2705"/>
        <end position="2815"/>
    </location>
</feature>
<dbReference type="Proteomes" id="UP000049127">
    <property type="component" value="Unassembled WGS sequence"/>
</dbReference>
<dbReference type="InterPro" id="IPR001434">
    <property type="entry name" value="OmcB-like_DUF11"/>
</dbReference>
<evidence type="ECO:0000259" key="1">
    <source>
        <dbReference type="Pfam" id="PF01345"/>
    </source>
</evidence>
<dbReference type="PANTHER" id="PTHR34819:SF3">
    <property type="entry name" value="CELL SURFACE PROTEIN"/>
    <property type="match status" value="1"/>
</dbReference>
<reference evidence="3" key="1">
    <citation type="submission" date="2015-01" db="EMBL/GenBank/DDBJ databases">
        <authorList>
            <person name="Aslett M.A."/>
            <person name="De Silva N."/>
        </authorList>
    </citation>
    <scope>NUCLEOTIDE SEQUENCE [LARGE SCALE GENOMIC DNA]</scope>
    <source>
        <strain evidence="3">R28058</strain>
    </source>
</reference>
<accession>A0A0C7R2V7</accession>
<feature type="domain" description="DUF11" evidence="1">
    <location>
        <begin position="1299"/>
        <end position="1406"/>
    </location>
</feature>
<organism evidence="2 3">
    <name type="scientific">Paraclostridium sordellii</name>
    <name type="common">Clostridium sordellii</name>
    <dbReference type="NCBI Taxonomy" id="1505"/>
    <lineage>
        <taxon>Bacteria</taxon>
        <taxon>Bacillati</taxon>
        <taxon>Bacillota</taxon>
        <taxon>Clostridia</taxon>
        <taxon>Peptostreptococcales</taxon>
        <taxon>Peptostreptococcaceae</taxon>
        <taxon>Paraclostridium</taxon>
    </lineage>
</organism>
<dbReference type="InterPro" id="IPR047589">
    <property type="entry name" value="DUF11_rpt"/>
</dbReference>
<gene>
    <name evidence="2" type="ORF">R28058_12711</name>
</gene>
<feature type="domain" description="DUF11" evidence="1">
    <location>
        <begin position="1013"/>
        <end position="1125"/>
    </location>
</feature>
<dbReference type="SUPFAM" id="SSF49401">
    <property type="entry name" value="Bacterial adhesins"/>
    <property type="match status" value="3"/>
</dbReference>
<dbReference type="InterPro" id="IPR008966">
    <property type="entry name" value="Adhesion_dom_sf"/>
</dbReference>
<evidence type="ECO:0000313" key="3">
    <source>
        <dbReference type="Proteomes" id="UP000049127"/>
    </source>
</evidence>
<proteinExistence type="predicted"/>
<feature type="domain" description="DUF11" evidence="1">
    <location>
        <begin position="1999"/>
        <end position="2115"/>
    </location>
</feature>
<name>A0A0C7R2V7_PARSO</name>
<feature type="domain" description="DUF11" evidence="1">
    <location>
        <begin position="501"/>
        <end position="619"/>
    </location>
</feature>
<dbReference type="OrthoDB" id="21834at2"/>
<feature type="domain" description="DUF11" evidence="1">
    <location>
        <begin position="2839"/>
        <end position="2959"/>
    </location>
</feature>
<dbReference type="InterPro" id="IPR051172">
    <property type="entry name" value="Chlamydia_OmcB"/>
</dbReference>
<feature type="domain" description="DUF11" evidence="1">
    <location>
        <begin position="1575"/>
        <end position="1684"/>
    </location>
</feature>
<dbReference type="Gene3D" id="2.60.40.740">
    <property type="match status" value="11"/>
</dbReference>
<dbReference type="RefSeq" id="WP_055341843.1">
    <property type="nucleotide sequence ID" value="NZ_CEKZ01000003.1"/>
</dbReference>